<sequence length="389" mass="44531">MVDESQSSTIAFMREIFAYLGSSKSTFNLLNSIHQSLQTVLYAENFYVVLMTGAQRFVTFPYYRDVMDNISIDELNLVSIDQLVKTLTSYAIQKKKVVCLTRPEIEALALAGEVDVLGTMPEQWLCFPLHHQGAFLGDFVVQSYRSQNEYSQHDIDILILISHVIAAALFLFKRNSQISDTLNEIQLHKDRLEEKIHERTYKLEQALNDLQKEMAKGKKLEQKLKFIAFHDNLTNLYNRQYFLDQMKLLTSKSHREETHVIIAFLDLDGFKKINDENGHACGDHVLQITAQRLKKCFRQHDIIARYGGDEFVVLLNNQILLEDLKGLLHRVITVISSDISYQEQEVSVGLSIGLSQSKQATIDTQKLLEQADQALYQAKANGKGCFVFN</sequence>
<dbReference type="Proteomes" id="UP000029868">
    <property type="component" value="Unassembled WGS sequence"/>
</dbReference>
<dbReference type="InterPro" id="IPR029016">
    <property type="entry name" value="GAF-like_dom_sf"/>
</dbReference>
<comment type="caution">
    <text evidence="4">The sequence shown here is derived from an EMBL/GenBank/DDBJ whole genome shotgun (WGS) entry which is preliminary data.</text>
</comment>
<organism evidence="4 5">
    <name type="scientific">Colwellia psychrerythraea</name>
    <name type="common">Vibrio psychroerythus</name>
    <dbReference type="NCBI Taxonomy" id="28229"/>
    <lineage>
        <taxon>Bacteria</taxon>
        <taxon>Pseudomonadati</taxon>
        <taxon>Pseudomonadota</taxon>
        <taxon>Gammaproteobacteria</taxon>
        <taxon>Alteromonadales</taxon>
        <taxon>Colwelliaceae</taxon>
        <taxon>Colwellia</taxon>
    </lineage>
</organism>
<evidence type="ECO:0000259" key="3">
    <source>
        <dbReference type="PROSITE" id="PS50887"/>
    </source>
</evidence>
<gene>
    <name evidence="4" type="ORF">GAB14E_3128</name>
</gene>
<reference evidence="4 5" key="1">
    <citation type="submission" date="2014-08" db="EMBL/GenBank/DDBJ databases">
        <title>Genomic and Phenotypic Diversity of Colwellia psychrerythraea strains from Disparate Marine Basins.</title>
        <authorList>
            <person name="Techtmann S.M."/>
            <person name="Stelling S.C."/>
            <person name="Utturkar S.M."/>
            <person name="Alshibli N."/>
            <person name="Harris A."/>
            <person name="Brown S.D."/>
            <person name="Hazen T.C."/>
        </authorList>
    </citation>
    <scope>NUCLEOTIDE SEQUENCE [LARGE SCALE GENOMIC DNA]</scope>
    <source>
        <strain evidence="4 5">GAB14E</strain>
    </source>
</reference>
<evidence type="ECO:0000313" key="5">
    <source>
        <dbReference type="Proteomes" id="UP000029868"/>
    </source>
</evidence>
<dbReference type="Pfam" id="PF00990">
    <property type="entry name" value="GGDEF"/>
    <property type="match status" value="1"/>
</dbReference>
<dbReference type="InterPro" id="IPR043128">
    <property type="entry name" value="Rev_trsase/Diguanyl_cyclase"/>
</dbReference>
<dbReference type="SUPFAM" id="SSF55781">
    <property type="entry name" value="GAF domain-like"/>
    <property type="match status" value="1"/>
</dbReference>
<dbReference type="PATRIC" id="fig|28229.3.peg.2846"/>
<dbReference type="InterPro" id="IPR000160">
    <property type="entry name" value="GGDEF_dom"/>
</dbReference>
<dbReference type="PANTHER" id="PTHR46663">
    <property type="entry name" value="DIGUANYLATE CYCLASE DGCT-RELATED"/>
    <property type="match status" value="1"/>
</dbReference>
<proteinExistence type="predicted"/>
<feature type="coiled-coil region" evidence="2">
    <location>
        <begin position="175"/>
        <end position="223"/>
    </location>
</feature>
<dbReference type="InterPro" id="IPR052163">
    <property type="entry name" value="DGC-Regulatory_Protein"/>
</dbReference>
<dbReference type="Gene3D" id="3.30.450.40">
    <property type="match status" value="1"/>
</dbReference>
<feature type="domain" description="GGDEF" evidence="3">
    <location>
        <begin position="258"/>
        <end position="389"/>
    </location>
</feature>
<keyword evidence="2" id="KW-0175">Coiled coil</keyword>
<dbReference type="Gene3D" id="3.30.70.270">
    <property type="match status" value="1"/>
</dbReference>
<protein>
    <submittedName>
        <fullName evidence="4">Diguanylate cyclase</fullName>
    </submittedName>
</protein>
<dbReference type="CDD" id="cd01949">
    <property type="entry name" value="GGDEF"/>
    <property type="match status" value="1"/>
</dbReference>
<evidence type="ECO:0000256" key="2">
    <source>
        <dbReference type="SAM" id="Coils"/>
    </source>
</evidence>
<dbReference type="SMART" id="SM00267">
    <property type="entry name" value="GGDEF"/>
    <property type="match status" value="1"/>
</dbReference>
<dbReference type="GO" id="GO:0003824">
    <property type="term" value="F:catalytic activity"/>
    <property type="evidence" value="ECO:0007669"/>
    <property type="project" value="UniProtKB-ARBA"/>
</dbReference>
<name>A0A099KMH7_COLPS</name>
<dbReference type="PANTHER" id="PTHR46663:SF2">
    <property type="entry name" value="GGDEF DOMAIN-CONTAINING PROTEIN"/>
    <property type="match status" value="1"/>
</dbReference>
<dbReference type="InterPro" id="IPR029787">
    <property type="entry name" value="Nucleotide_cyclase"/>
</dbReference>
<dbReference type="NCBIfam" id="TIGR00254">
    <property type="entry name" value="GGDEF"/>
    <property type="match status" value="1"/>
</dbReference>
<accession>A0A099KMH7</accession>
<dbReference type="SUPFAM" id="SSF55073">
    <property type="entry name" value="Nucleotide cyclase"/>
    <property type="match status" value="1"/>
</dbReference>
<dbReference type="RefSeq" id="WP_033082869.1">
    <property type="nucleotide sequence ID" value="NZ_JQEC01000040.1"/>
</dbReference>
<dbReference type="FunFam" id="3.30.70.270:FF:000001">
    <property type="entry name" value="Diguanylate cyclase domain protein"/>
    <property type="match status" value="1"/>
</dbReference>
<dbReference type="AlphaFoldDB" id="A0A099KMH7"/>
<evidence type="ECO:0000256" key="1">
    <source>
        <dbReference type="ARBA" id="ARBA00001946"/>
    </source>
</evidence>
<dbReference type="OrthoDB" id="766410at2"/>
<evidence type="ECO:0000313" key="4">
    <source>
        <dbReference type="EMBL" id="KGJ91646.1"/>
    </source>
</evidence>
<comment type="cofactor">
    <cofactor evidence="1">
        <name>Mg(2+)</name>
        <dbReference type="ChEBI" id="CHEBI:18420"/>
    </cofactor>
</comment>
<dbReference type="PROSITE" id="PS50887">
    <property type="entry name" value="GGDEF"/>
    <property type="match status" value="1"/>
</dbReference>
<dbReference type="EMBL" id="JQEC01000040">
    <property type="protein sequence ID" value="KGJ91646.1"/>
    <property type="molecule type" value="Genomic_DNA"/>
</dbReference>